<evidence type="ECO:0000256" key="3">
    <source>
        <dbReference type="PIRSR" id="PIRSR610347-3"/>
    </source>
</evidence>
<sequence length="616" mass="68006">MDTSTDSEDEDVKAAIALSLCSDASTAATKVTAATSTTPDYSTDATKSKIGFAGLDRKAMEAERLARQTSRKRNRERSISPPGSRKAPKLESTTVHMPSGARLTNFSTIVQQDQSTRKSDIANAANANLKAERRSVPPAVQAIPIISTPRQGGLTYPTGVVKKTWAFGHERTTNDIKLEEVLEPQTLRTAVLSAFQWDVAWVMTKLKVPPNGGSTKCIFVMQAKDEAMQQQMMKETEEMRSFLRLCFPPMPGAVRCMHSKLMLLFHPQKLRVAVPSANLLNFDWGAVTVSKQDLTFFGAELLYFLEQQGINQDVRDGILKFDFSATTDMAFVHTSGGTFYGDEAERTGLPGLSRAVRHLGLRTDDLHIDFAASSIGSLNDDFLRTVHSAAKGDDLIASSKAAVSKAKANFFKSVKPAPITNIREQIRLYFPTRGTVQNSTAGSAGTICLSRQWFENMPFPRVIFRDYVSTRTGLLSHNKILYARGKQKLEGDSSRRDVAWVYVGAANMSESAWGRIVYDKKTKDWKINCNNWECGVLLPVPSEKLSVKPSTAPVKEEVLDDGSETESEDEGNATSQAPAEPIVGMDVFNGLVDPPFEFPGRTFDGKEPWYFKEARR</sequence>
<dbReference type="EMBL" id="JAVRQU010000009">
    <property type="protein sequence ID" value="KAK5699007.1"/>
    <property type="molecule type" value="Genomic_DNA"/>
</dbReference>
<dbReference type="AlphaFoldDB" id="A0AAN7WA85"/>
<gene>
    <name evidence="5" type="ORF">LTR97_006656</name>
</gene>
<evidence type="ECO:0008006" key="7">
    <source>
        <dbReference type="Google" id="ProtNLM"/>
    </source>
</evidence>
<feature type="binding site" evidence="2">
    <location>
        <position position="479"/>
    </location>
    <ligand>
        <name>substrate</name>
    </ligand>
</feature>
<feature type="region of interest" description="Disordered" evidence="4">
    <location>
        <begin position="548"/>
        <end position="581"/>
    </location>
</feature>
<evidence type="ECO:0000256" key="1">
    <source>
        <dbReference type="PIRSR" id="PIRSR610347-1"/>
    </source>
</evidence>
<proteinExistence type="predicted"/>
<dbReference type="InterPro" id="IPR010347">
    <property type="entry name" value="Tdp1"/>
</dbReference>
<dbReference type="Proteomes" id="UP001310594">
    <property type="component" value="Unassembled WGS sequence"/>
</dbReference>
<organism evidence="5 6">
    <name type="scientific">Elasticomyces elasticus</name>
    <dbReference type="NCBI Taxonomy" id="574655"/>
    <lineage>
        <taxon>Eukaryota</taxon>
        <taxon>Fungi</taxon>
        <taxon>Dikarya</taxon>
        <taxon>Ascomycota</taxon>
        <taxon>Pezizomycotina</taxon>
        <taxon>Dothideomycetes</taxon>
        <taxon>Dothideomycetidae</taxon>
        <taxon>Mycosphaerellales</taxon>
        <taxon>Teratosphaeriaceae</taxon>
        <taxon>Elasticomyces</taxon>
    </lineage>
</organism>
<dbReference type="CDD" id="cd09122">
    <property type="entry name" value="PLDc_Tdp1_1"/>
    <property type="match status" value="1"/>
</dbReference>
<feature type="active site" description="Nucleophile" evidence="1">
    <location>
        <position position="258"/>
    </location>
</feature>
<dbReference type="Gene3D" id="3.30.870.10">
    <property type="entry name" value="Endonuclease Chain A"/>
    <property type="match status" value="2"/>
</dbReference>
<feature type="compositionally biased region" description="Acidic residues" evidence="4">
    <location>
        <begin position="558"/>
        <end position="571"/>
    </location>
</feature>
<comment type="caution">
    <text evidence="5">The sequence shown here is derived from an EMBL/GenBank/DDBJ whole genome shotgun (WGS) entry which is preliminary data.</text>
</comment>
<dbReference type="SUPFAM" id="SSF56024">
    <property type="entry name" value="Phospholipase D/nuclease"/>
    <property type="match status" value="2"/>
</dbReference>
<dbReference type="GO" id="GO:0003690">
    <property type="term" value="F:double-stranded DNA binding"/>
    <property type="evidence" value="ECO:0007669"/>
    <property type="project" value="TreeGrafter"/>
</dbReference>
<evidence type="ECO:0000256" key="4">
    <source>
        <dbReference type="SAM" id="MobiDB-lite"/>
    </source>
</evidence>
<evidence type="ECO:0000313" key="6">
    <source>
        <dbReference type="Proteomes" id="UP001310594"/>
    </source>
</evidence>
<dbReference type="GO" id="GO:0005634">
    <property type="term" value="C:nucleus"/>
    <property type="evidence" value="ECO:0007669"/>
    <property type="project" value="InterPro"/>
</dbReference>
<dbReference type="GO" id="GO:0003697">
    <property type="term" value="F:single-stranded DNA binding"/>
    <property type="evidence" value="ECO:0007669"/>
    <property type="project" value="TreeGrafter"/>
</dbReference>
<dbReference type="GO" id="GO:0017005">
    <property type="term" value="F:3'-tyrosyl-DNA phosphodiesterase activity"/>
    <property type="evidence" value="ECO:0007669"/>
    <property type="project" value="TreeGrafter"/>
</dbReference>
<dbReference type="GO" id="GO:0006281">
    <property type="term" value="P:DNA repair"/>
    <property type="evidence" value="ECO:0007669"/>
    <property type="project" value="InterPro"/>
</dbReference>
<accession>A0AAN7WA85</accession>
<reference evidence="5" key="1">
    <citation type="submission" date="2023-08" db="EMBL/GenBank/DDBJ databases">
        <title>Black Yeasts Isolated from many extreme environments.</title>
        <authorList>
            <person name="Coleine C."/>
            <person name="Stajich J.E."/>
            <person name="Selbmann L."/>
        </authorList>
    </citation>
    <scope>NUCLEOTIDE SEQUENCE</scope>
    <source>
        <strain evidence="5">CCFEE 5810</strain>
    </source>
</reference>
<feature type="binding site" evidence="2">
    <location>
        <position position="260"/>
    </location>
    <ligand>
        <name>substrate</name>
    </ligand>
</feature>
<feature type="region of interest" description="Disordered" evidence="4">
    <location>
        <begin position="63"/>
        <end position="95"/>
    </location>
</feature>
<evidence type="ECO:0000256" key="2">
    <source>
        <dbReference type="PIRSR" id="PIRSR610347-2"/>
    </source>
</evidence>
<name>A0AAN7WA85_9PEZI</name>
<dbReference type="PANTHER" id="PTHR12415">
    <property type="entry name" value="TYROSYL-DNA PHOSPHODIESTERASE 1"/>
    <property type="match status" value="1"/>
</dbReference>
<dbReference type="PANTHER" id="PTHR12415:SF4">
    <property type="entry name" value="TYROSYL-DNA PHOSPHODIESTERASE DOMAIN-CONTAINING PROTEIN"/>
    <property type="match status" value="1"/>
</dbReference>
<feature type="site" description="Interaction with DNA" evidence="3">
    <location>
        <position position="509"/>
    </location>
</feature>
<evidence type="ECO:0000313" key="5">
    <source>
        <dbReference type="EMBL" id="KAK5699007.1"/>
    </source>
</evidence>
<feature type="active site" description="Proton donor/acceptor" evidence="1">
    <location>
        <position position="477"/>
    </location>
</feature>
<dbReference type="Pfam" id="PF06087">
    <property type="entry name" value="Tyr-DNA_phospho"/>
    <property type="match status" value="1"/>
</dbReference>
<protein>
    <recommendedName>
        <fullName evidence="7">PLD phosphodiesterase domain-containing protein</fullName>
    </recommendedName>
</protein>